<keyword evidence="4" id="KW-0233">DNA recombination</keyword>
<name>A0A1T4PH62_9FIRM</name>
<gene>
    <name evidence="6" type="ORF">SAMN02745191_2030</name>
</gene>
<organism evidence="6 7">
    <name type="scientific">Anaerorhabdus furcosa</name>
    <dbReference type="NCBI Taxonomy" id="118967"/>
    <lineage>
        <taxon>Bacteria</taxon>
        <taxon>Bacillati</taxon>
        <taxon>Bacillota</taxon>
        <taxon>Erysipelotrichia</taxon>
        <taxon>Erysipelotrichales</taxon>
        <taxon>Erysipelotrichaceae</taxon>
        <taxon>Anaerorhabdus</taxon>
    </lineage>
</organism>
<evidence type="ECO:0000256" key="5">
    <source>
        <dbReference type="SAM" id="Coils"/>
    </source>
</evidence>
<dbReference type="Pfam" id="PF02646">
    <property type="entry name" value="RmuC"/>
    <property type="match status" value="1"/>
</dbReference>
<sequence>MKQQYFIKDTIRQSKIETSEEMDNLKTKMMEDLIFFQTNIVNSMKGDFNQLNENTVTRLVNIETKVNESLLQGFDRTNKAFTNILEQMARIDETQQNLKSLSSNITSLQNVLTDKKTRGTYGEIELYSILENVFGNNENRFSKQVKLSNGSIADCVLHAPSPLGEIVIDSKFPLENFNRMYDEQTSSQELIRVKNEFRKDVAKHIKDISSKYIIQGETAEIAYMFIPAEAVFAEIYGHYDDLIQLSYQSKVFLVSPTTLMAYITAIKAIYLGQERNDRVVEIQEEFIKLSKEFERFQDRYMAVTKDFDKTYKDMQSVSITSDKIIKRFKQIESVQLDEEKPVRRLLEEDEDGSEEN</sequence>
<dbReference type="PANTHER" id="PTHR30563">
    <property type="entry name" value="DNA RECOMBINATION PROTEIN RMUC"/>
    <property type="match status" value="1"/>
</dbReference>
<evidence type="ECO:0000313" key="7">
    <source>
        <dbReference type="Proteomes" id="UP000243297"/>
    </source>
</evidence>
<proteinExistence type="inferred from homology"/>
<evidence type="ECO:0000256" key="3">
    <source>
        <dbReference type="ARBA" id="ARBA00023054"/>
    </source>
</evidence>
<keyword evidence="7" id="KW-1185">Reference proteome</keyword>
<evidence type="ECO:0000256" key="1">
    <source>
        <dbReference type="ARBA" id="ARBA00003416"/>
    </source>
</evidence>
<dbReference type="OrthoDB" id="370725at2"/>
<evidence type="ECO:0000256" key="4">
    <source>
        <dbReference type="ARBA" id="ARBA00023172"/>
    </source>
</evidence>
<dbReference type="EMBL" id="FUWY01000006">
    <property type="protein sequence ID" value="SJZ90894.1"/>
    <property type="molecule type" value="Genomic_DNA"/>
</dbReference>
<keyword evidence="3 5" id="KW-0175">Coiled coil</keyword>
<dbReference type="PANTHER" id="PTHR30563:SF0">
    <property type="entry name" value="DNA RECOMBINATION PROTEIN RMUC"/>
    <property type="match status" value="1"/>
</dbReference>
<dbReference type="GO" id="GO:0006310">
    <property type="term" value="P:DNA recombination"/>
    <property type="evidence" value="ECO:0007669"/>
    <property type="project" value="UniProtKB-KW"/>
</dbReference>
<accession>A0A1T4PH62</accession>
<dbReference type="InterPro" id="IPR003798">
    <property type="entry name" value="DNA_recombination_RmuC"/>
</dbReference>
<evidence type="ECO:0000313" key="6">
    <source>
        <dbReference type="EMBL" id="SJZ90894.1"/>
    </source>
</evidence>
<dbReference type="AlphaFoldDB" id="A0A1T4PH62"/>
<comment type="similarity">
    <text evidence="2">Belongs to the RmuC family.</text>
</comment>
<feature type="coiled-coil region" evidence="5">
    <location>
        <begin position="84"/>
        <end position="111"/>
    </location>
</feature>
<protein>
    <submittedName>
        <fullName evidence="6">DNA recombination protein RmuC</fullName>
    </submittedName>
</protein>
<dbReference type="STRING" id="118967.SAMN02745191_2030"/>
<dbReference type="Proteomes" id="UP000243297">
    <property type="component" value="Unassembled WGS sequence"/>
</dbReference>
<comment type="function">
    <text evidence="1">Involved in DNA recombination.</text>
</comment>
<evidence type="ECO:0000256" key="2">
    <source>
        <dbReference type="ARBA" id="ARBA00009840"/>
    </source>
</evidence>
<reference evidence="7" key="1">
    <citation type="submission" date="2017-02" db="EMBL/GenBank/DDBJ databases">
        <authorList>
            <person name="Varghese N."/>
            <person name="Submissions S."/>
        </authorList>
    </citation>
    <scope>NUCLEOTIDE SEQUENCE [LARGE SCALE GENOMIC DNA]</scope>
    <source>
        <strain evidence="7">ATCC 25662</strain>
    </source>
</reference>